<dbReference type="SUPFAM" id="SSF52540">
    <property type="entry name" value="P-loop containing nucleoside triphosphate hydrolases"/>
    <property type="match status" value="1"/>
</dbReference>
<accession>A0A9W6WDC1</accession>
<proteinExistence type="predicted"/>
<name>A0A9W6WDC1_CANBO</name>
<feature type="region of interest" description="Disordered" evidence="3">
    <location>
        <begin position="88"/>
        <end position="118"/>
    </location>
</feature>
<dbReference type="InterPro" id="IPR019489">
    <property type="entry name" value="Clp_ATPase_C"/>
</dbReference>
<dbReference type="NCBIfam" id="NF003745">
    <property type="entry name" value="PRK05342.1"/>
    <property type="match status" value="1"/>
</dbReference>
<feature type="region of interest" description="Disordered" evidence="3">
    <location>
        <begin position="340"/>
        <end position="360"/>
    </location>
</feature>
<feature type="domain" description="AAA+ ATPase" evidence="4">
    <location>
        <begin position="226"/>
        <end position="402"/>
    </location>
</feature>
<evidence type="ECO:0000259" key="5">
    <source>
        <dbReference type="SMART" id="SM01086"/>
    </source>
</evidence>
<organism evidence="6 7">
    <name type="scientific">Candida boidinii</name>
    <name type="common">Yeast</name>
    <dbReference type="NCBI Taxonomy" id="5477"/>
    <lineage>
        <taxon>Eukaryota</taxon>
        <taxon>Fungi</taxon>
        <taxon>Dikarya</taxon>
        <taxon>Ascomycota</taxon>
        <taxon>Saccharomycotina</taxon>
        <taxon>Pichiomycetes</taxon>
        <taxon>Pichiales</taxon>
        <taxon>Pichiaceae</taxon>
        <taxon>Ogataea</taxon>
        <taxon>Ogataea/Candida clade</taxon>
    </lineage>
</organism>
<evidence type="ECO:0000256" key="1">
    <source>
        <dbReference type="ARBA" id="ARBA00022741"/>
    </source>
</evidence>
<gene>
    <name evidence="6" type="ORF">Cboi02_000034000</name>
</gene>
<protein>
    <submittedName>
        <fullName evidence="6">Unnamed protein product</fullName>
    </submittedName>
</protein>
<feature type="domain" description="Clp ATPase C-terminal" evidence="5">
    <location>
        <begin position="463"/>
        <end position="548"/>
    </location>
</feature>
<sequence length="613" mass="68026">MKSLSVLYTTSTPFTSTLRFTGSHKQLILNTIRSYCSREGELKLDLTKIDKKNTQSIDELIQINEHTFANLLPTRVISDINSSLGEPGNFSKKHGFTSKPLVTDKSRNEADSKSDMTPIRDSEKDAHLLAIEKLEKNLTDLPTPKELKKYLDKFIVGQDRCKKIMSVAVYNHYVRMNDGVTRKIQEQHEEKRKETMTRKLGSVPDVVHENCTISLNDSNYEIPELEKSNIMLVGPSGSGKTLIARTLAHTLNVPIVIQDCTSLTQSGYVGEDIESCIEKLFIKSNYDVDVCQRGIVVFDEIDKLAKPAIYTGTKDISGEGVQQGLLKLIEGTTLTVQAKKHANGPNSASSAPRNLTPAKGAGETYTIDTTNILFICMGAFVGLDKLIARRISKSKIGFEEQEEENSNKDITGEHDSKQLEYVFSENGAKISALELITPQDLSSFGMIPEIIGRIPVVATLASLTTKDLESILTEPKNSIIKQYEYFFNKTGVRLAITSEAIKGIAKHSLTSGTGARGLRTIMEKILLAANYDCPGSGVSFVLVDKNVIERYSNIYKGSESYDDLKAKYYSRGEIFKFLEELSEEDIELAKIIEAEYQIPKTNTSHSEQEAVSG</sequence>
<keyword evidence="7" id="KW-1185">Reference proteome</keyword>
<dbReference type="GO" id="GO:0016887">
    <property type="term" value="F:ATP hydrolysis activity"/>
    <property type="evidence" value="ECO:0007669"/>
    <property type="project" value="InterPro"/>
</dbReference>
<reference evidence="6" key="1">
    <citation type="submission" date="2023-04" db="EMBL/GenBank/DDBJ databases">
        <title>Candida boidinii NBRC 10035.</title>
        <authorList>
            <person name="Ichikawa N."/>
            <person name="Sato H."/>
            <person name="Tonouchi N."/>
        </authorList>
    </citation>
    <scope>NUCLEOTIDE SEQUENCE</scope>
    <source>
        <strain evidence="6">NBRC 10035</strain>
    </source>
</reference>
<dbReference type="PANTHER" id="PTHR48102">
    <property type="entry name" value="ATP-DEPENDENT CLP PROTEASE ATP-BINDING SUBUNIT CLPX-LIKE, MITOCHONDRIAL-RELATED"/>
    <property type="match status" value="1"/>
</dbReference>
<evidence type="ECO:0000313" key="6">
    <source>
        <dbReference type="EMBL" id="GME66901.1"/>
    </source>
</evidence>
<dbReference type="InterPro" id="IPR050052">
    <property type="entry name" value="ATP-dep_Clp_protease_ClpX"/>
</dbReference>
<keyword evidence="1" id="KW-0547">Nucleotide-binding</keyword>
<dbReference type="GO" id="GO:0005524">
    <property type="term" value="F:ATP binding"/>
    <property type="evidence" value="ECO:0007669"/>
    <property type="project" value="UniProtKB-KW"/>
</dbReference>
<dbReference type="Gene3D" id="3.40.50.300">
    <property type="entry name" value="P-loop containing nucleotide triphosphate hydrolases"/>
    <property type="match status" value="1"/>
</dbReference>
<dbReference type="InterPro" id="IPR003959">
    <property type="entry name" value="ATPase_AAA_core"/>
</dbReference>
<dbReference type="AlphaFoldDB" id="A0A9W6WDC1"/>
<dbReference type="Gene3D" id="1.10.8.60">
    <property type="match status" value="1"/>
</dbReference>
<dbReference type="GO" id="GO:0005759">
    <property type="term" value="C:mitochondrial matrix"/>
    <property type="evidence" value="ECO:0007669"/>
    <property type="project" value="TreeGrafter"/>
</dbReference>
<dbReference type="Pfam" id="PF07724">
    <property type="entry name" value="AAA_2"/>
    <property type="match status" value="1"/>
</dbReference>
<dbReference type="OrthoDB" id="1721884at2759"/>
<dbReference type="PANTHER" id="PTHR48102:SF7">
    <property type="entry name" value="ATP-DEPENDENT CLP PROTEASE ATP-BINDING SUBUNIT CLPX-LIKE, MITOCHONDRIAL"/>
    <property type="match status" value="1"/>
</dbReference>
<comment type="caution">
    <text evidence="6">The sequence shown here is derived from an EMBL/GenBank/DDBJ whole genome shotgun (WGS) entry which is preliminary data.</text>
</comment>
<dbReference type="InterPro" id="IPR027417">
    <property type="entry name" value="P-loop_NTPase"/>
</dbReference>
<dbReference type="InterPro" id="IPR003593">
    <property type="entry name" value="AAA+_ATPase"/>
</dbReference>
<keyword evidence="2" id="KW-0067">ATP-binding</keyword>
<evidence type="ECO:0000256" key="3">
    <source>
        <dbReference type="SAM" id="MobiDB-lite"/>
    </source>
</evidence>
<feature type="compositionally biased region" description="Basic and acidic residues" evidence="3">
    <location>
        <begin position="102"/>
        <end position="118"/>
    </location>
</feature>
<dbReference type="Proteomes" id="UP001165120">
    <property type="component" value="Unassembled WGS sequence"/>
</dbReference>
<evidence type="ECO:0000313" key="7">
    <source>
        <dbReference type="Proteomes" id="UP001165120"/>
    </source>
</evidence>
<feature type="compositionally biased region" description="Polar residues" evidence="3">
    <location>
        <begin position="344"/>
        <end position="353"/>
    </location>
</feature>
<dbReference type="Pfam" id="PF10431">
    <property type="entry name" value="ClpB_D2-small"/>
    <property type="match status" value="1"/>
</dbReference>
<dbReference type="EMBL" id="BSXN01000061">
    <property type="protein sequence ID" value="GME66901.1"/>
    <property type="molecule type" value="Genomic_DNA"/>
</dbReference>
<dbReference type="GO" id="GO:0051603">
    <property type="term" value="P:proteolysis involved in protein catabolic process"/>
    <property type="evidence" value="ECO:0007669"/>
    <property type="project" value="TreeGrafter"/>
</dbReference>
<evidence type="ECO:0000259" key="4">
    <source>
        <dbReference type="SMART" id="SM00382"/>
    </source>
</evidence>
<dbReference type="SMART" id="SM01086">
    <property type="entry name" value="ClpB_D2-small"/>
    <property type="match status" value="1"/>
</dbReference>
<dbReference type="SMART" id="SM00382">
    <property type="entry name" value="AAA"/>
    <property type="match status" value="1"/>
</dbReference>
<evidence type="ECO:0000256" key="2">
    <source>
        <dbReference type="ARBA" id="ARBA00022840"/>
    </source>
</evidence>